<reference evidence="1" key="1">
    <citation type="submission" date="2020-07" db="EMBL/GenBank/DDBJ databases">
        <authorList>
            <person name="Lin J."/>
        </authorList>
    </citation>
    <scope>NUCLEOTIDE SEQUENCE</scope>
</reference>
<dbReference type="EMBL" id="LR862153">
    <property type="protein sequence ID" value="CAD1835941.1"/>
    <property type="molecule type" value="Genomic_DNA"/>
</dbReference>
<proteinExistence type="predicted"/>
<gene>
    <name evidence="1" type="ORF">CB5_LOCUS19152</name>
</gene>
<protein>
    <submittedName>
        <fullName evidence="1">Uncharacterized protein</fullName>
    </submittedName>
</protein>
<organism evidence="1">
    <name type="scientific">Ananas comosus var. bracteatus</name>
    <name type="common">red pineapple</name>
    <dbReference type="NCBI Taxonomy" id="296719"/>
    <lineage>
        <taxon>Eukaryota</taxon>
        <taxon>Viridiplantae</taxon>
        <taxon>Streptophyta</taxon>
        <taxon>Embryophyta</taxon>
        <taxon>Tracheophyta</taxon>
        <taxon>Spermatophyta</taxon>
        <taxon>Magnoliopsida</taxon>
        <taxon>Liliopsida</taxon>
        <taxon>Poales</taxon>
        <taxon>Bromeliaceae</taxon>
        <taxon>Bromelioideae</taxon>
        <taxon>Ananas</taxon>
    </lineage>
</organism>
<dbReference type="AlphaFoldDB" id="A0A6V7PYU1"/>
<evidence type="ECO:0000313" key="1">
    <source>
        <dbReference type="EMBL" id="CAD1835941.1"/>
    </source>
</evidence>
<name>A0A6V7PYU1_ANACO</name>
<accession>A0A6V7PYU1</accession>
<sequence length="143" mass="16815">MSYLFFCLLLSEKDKGLKVTGHLITYAKRMDRRLPDYPVSLTRRGFPRIIPRFHRRMIYRRDDKADMLVQIYFSFLKVEIQDNMKSRILRYIPSITTIPLEQGMSWSPTWKALPTHRWVGERTLGSVWRATHNKGGNPSKTGG</sequence>